<evidence type="ECO:0000313" key="3">
    <source>
        <dbReference type="Proteomes" id="UP000092124"/>
    </source>
</evidence>
<evidence type="ECO:0000313" key="2">
    <source>
        <dbReference type="EMBL" id="OBS65498.1"/>
    </source>
</evidence>
<sequence>MRRQLQQFIMLKTVWTLCWSFCKCTERSLVTKLPRRVRAFSRELAVY</sequence>
<dbReference type="AlphaFoldDB" id="A0A1A6GGV1"/>
<dbReference type="EMBL" id="LZPO01096677">
    <property type="protein sequence ID" value="OBS65498.1"/>
    <property type="molecule type" value="Genomic_DNA"/>
</dbReference>
<name>A0A1A6GGV1_NEOLE</name>
<keyword evidence="1" id="KW-0732">Signal</keyword>
<gene>
    <name evidence="2" type="ORF">A6R68_05962</name>
</gene>
<protein>
    <recommendedName>
        <fullName evidence="4">SOCS box domain-containing protein</fullName>
    </recommendedName>
</protein>
<feature type="signal peptide" evidence="1">
    <location>
        <begin position="1"/>
        <end position="20"/>
    </location>
</feature>
<evidence type="ECO:0000256" key="1">
    <source>
        <dbReference type="SAM" id="SignalP"/>
    </source>
</evidence>
<proteinExistence type="predicted"/>
<reference evidence="2 3" key="1">
    <citation type="submission" date="2016-06" db="EMBL/GenBank/DDBJ databases">
        <title>The Draft Genome Sequence and Annotation of the Desert Woodrat Neotoma lepida.</title>
        <authorList>
            <person name="Campbell M."/>
            <person name="Oakeson K.F."/>
            <person name="Yandell M."/>
            <person name="Halpert J.R."/>
            <person name="Dearing D."/>
        </authorList>
    </citation>
    <scope>NUCLEOTIDE SEQUENCE [LARGE SCALE GENOMIC DNA]</scope>
    <source>
        <strain evidence="2">417</strain>
        <tissue evidence="2">Liver</tissue>
    </source>
</reference>
<dbReference type="Proteomes" id="UP000092124">
    <property type="component" value="Unassembled WGS sequence"/>
</dbReference>
<feature type="chain" id="PRO_5008345599" description="SOCS box domain-containing protein" evidence="1">
    <location>
        <begin position="21"/>
        <end position="47"/>
    </location>
</feature>
<organism evidence="2 3">
    <name type="scientific">Neotoma lepida</name>
    <name type="common">Desert woodrat</name>
    <dbReference type="NCBI Taxonomy" id="56216"/>
    <lineage>
        <taxon>Eukaryota</taxon>
        <taxon>Metazoa</taxon>
        <taxon>Chordata</taxon>
        <taxon>Craniata</taxon>
        <taxon>Vertebrata</taxon>
        <taxon>Euteleostomi</taxon>
        <taxon>Mammalia</taxon>
        <taxon>Eutheria</taxon>
        <taxon>Euarchontoglires</taxon>
        <taxon>Glires</taxon>
        <taxon>Rodentia</taxon>
        <taxon>Myomorpha</taxon>
        <taxon>Muroidea</taxon>
        <taxon>Cricetidae</taxon>
        <taxon>Neotominae</taxon>
        <taxon>Neotoma</taxon>
    </lineage>
</organism>
<keyword evidence="3" id="KW-1185">Reference proteome</keyword>
<evidence type="ECO:0008006" key="4">
    <source>
        <dbReference type="Google" id="ProtNLM"/>
    </source>
</evidence>
<comment type="caution">
    <text evidence="2">The sequence shown here is derived from an EMBL/GenBank/DDBJ whole genome shotgun (WGS) entry which is preliminary data.</text>
</comment>
<accession>A0A1A6GGV1</accession>